<dbReference type="EMBL" id="JMTB01000051">
    <property type="protein sequence ID" value="KFC08488.1"/>
    <property type="molecule type" value="Genomic_DNA"/>
</dbReference>
<sequence length="59" mass="6423">MDNNTLETLLVAQVATLAHQIKQAKAAKGISTTDTCVGEAVRLMANQRSEILRKLAETR</sequence>
<dbReference type="RefSeq" id="WP_038155217.1">
    <property type="nucleotide sequence ID" value="NZ_JMTB01000051.1"/>
</dbReference>
<dbReference type="Proteomes" id="UP000028630">
    <property type="component" value="Unassembled WGS sequence"/>
</dbReference>
<organism evidence="1 2">
    <name type="scientific">Trabulsiella guamensis ATCC 49490</name>
    <dbReference type="NCBI Taxonomy" id="1005994"/>
    <lineage>
        <taxon>Bacteria</taxon>
        <taxon>Pseudomonadati</taxon>
        <taxon>Pseudomonadota</taxon>
        <taxon>Gammaproteobacteria</taxon>
        <taxon>Enterobacterales</taxon>
        <taxon>Enterobacteriaceae</taxon>
        <taxon>Trabulsiella</taxon>
    </lineage>
</organism>
<dbReference type="AlphaFoldDB" id="A0A085AE43"/>
<accession>A0A085AE43</accession>
<protein>
    <submittedName>
        <fullName evidence="1">Uncharacterized protein</fullName>
    </submittedName>
</protein>
<dbReference type="OrthoDB" id="9867091at2"/>
<evidence type="ECO:0000313" key="2">
    <source>
        <dbReference type="Proteomes" id="UP000028630"/>
    </source>
</evidence>
<keyword evidence="2" id="KW-1185">Reference proteome</keyword>
<proteinExistence type="predicted"/>
<name>A0A085AE43_9ENTR</name>
<evidence type="ECO:0000313" key="1">
    <source>
        <dbReference type="EMBL" id="KFC08488.1"/>
    </source>
</evidence>
<reference evidence="2" key="1">
    <citation type="submission" date="2014-05" db="EMBL/GenBank/DDBJ databases">
        <title>ATOL: Assembling a taxonomically balanced genome-scale reconstruction of the evolutionary history of the Enterobacteriaceae.</title>
        <authorList>
            <person name="Plunkett G. III"/>
            <person name="Neeno-Eckwall E.C."/>
            <person name="Glasner J.D."/>
            <person name="Perna N.T."/>
        </authorList>
    </citation>
    <scope>NUCLEOTIDE SEQUENCE [LARGE SCALE GENOMIC DNA]</scope>
    <source>
        <strain evidence="2">ATCC 49490</strain>
    </source>
</reference>
<gene>
    <name evidence="1" type="ORF">GTGU_01405</name>
</gene>
<comment type="caution">
    <text evidence="1">The sequence shown here is derived from an EMBL/GenBank/DDBJ whole genome shotgun (WGS) entry which is preliminary data.</text>
</comment>